<dbReference type="Proteomes" id="UP000054995">
    <property type="component" value="Unassembled WGS sequence"/>
</dbReference>
<dbReference type="Gene3D" id="1.10.340.70">
    <property type="match status" value="1"/>
</dbReference>
<evidence type="ECO:0000313" key="4">
    <source>
        <dbReference type="EMBL" id="KRY89048.1"/>
    </source>
</evidence>
<dbReference type="OrthoDB" id="5849037at2759"/>
<dbReference type="FunFam" id="1.10.340.70:FF:000001">
    <property type="entry name" value="Retrovirus-related Pol polyprotein from transposon gypsy-like Protein"/>
    <property type="match status" value="1"/>
</dbReference>
<dbReference type="EC" id="2.7.7.49" evidence="1"/>
<comment type="caution">
    <text evidence="4">The sequence shown here is derived from an EMBL/GenBank/DDBJ whole genome shotgun (WGS) entry which is preliminary data.</text>
</comment>
<feature type="region of interest" description="Disordered" evidence="2">
    <location>
        <begin position="1"/>
        <end position="25"/>
    </location>
</feature>
<dbReference type="AlphaFoldDB" id="A0A0V1FSM3"/>
<reference evidence="4 5" key="1">
    <citation type="submission" date="2015-01" db="EMBL/GenBank/DDBJ databases">
        <title>Evolution of Trichinella species and genotypes.</title>
        <authorList>
            <person name="Korhonen P.K."/>
            <person name="Edoardo P."/>
            <person name="Giuseppe L.R."/>
            <person name="Gasser R.B."/>
        </authorList>
    </citation>
    <scope>NUCLEOTIDE SEQUENCE [LARGE SCALE GENOMIC DNA]</scope>
    <source>
        <strain evidence="4">ISS470</strain>
    </source>
</reference>
<name>A0A0V1FSM3_TRIPS</name>
<dbReference type="InterPro" id="IPR050951">
    <property type="entry name" value="Retrovirus_Pol_polyprotein"/>
</dbReference>
<keyword evidence="5" id="KW-1185">Reference proteome</keyword>
<gene>
    <name evidence="4" type="primary">POL</name>
    <name evidence="4" type="ORF">T4D_2643</name>
</gene>
<organism evidence="4 5">
    <name type="scientific">Trichinella pseudospiralis</name>
    <name type="common">Parasitic roundworm</name>
    <dbReference type="NCBI Taxonomy" id="6337"/>
    <lineage>
        <taxon>Eukaryota</taxon>
        <taxon>Metazoa</taxon>
        <taxon>Ecdysozoa</taxon>
        <taxon>Nematoda</taxon>
        <taxon>Enoplea</taxon>
        <taxon>Dorylaimia</taxon>
        <taxon>Trichinellida</taxon>
        <taxon>Trichinellidae</taxon>
        <taxon>Trichinella</taxon>
    </lineage>
</organism>
<dbReference type="EMBL" id="JYDT01000035">
    <property type="protein sequence ID" value="KRY89048.1"/>
    <property type="molecule type" value="Genomic_DNA"/>
</dbReference>
<dbReference type="Pfam" id="PF17921">
    <property type="entry name" value="Integrase_H2C2"/>
    <property type="match status" value="1"/>
</dbReference>
<protein>
    <recommendedName>
        <fullName evidence="1">RNA-directed DNA polymerase</fullName>
        <ecNumber evidence="1">2.7.7.49</ecNumber>
    </recommendedName>
</protein>
<dbReference type="PANTHER" id="PTHR37984">
    <property type="entry name" value="PROTEIN CBG26694"/>
    <property type="match status" value="1"/>
</dbReference>
<sequence>MADMDTSPIRGGTRKGSGHRPNGWQKDQMILKDSILFRRQLAKPADRRIGYQFVVPQILRQEILHSLHSGPEGGHLGKKKTLWKVRQRFYWPGQSEDVADWCRKCQECSQRKNGSKRHQ</sequence>
<dbReference type="GO" id="GO:0003964">
    <property type="term" value="F:RNA-directed DNA polymerase activity"/>
    <property type="evidence" value="ECO:0007669"/>
    <property type="project" value="UniProtKB-EC"/>
</dbReference>
<evidence type="ECO:0000313" key="5">
    <source>
        <dbReference type="Proteomes" id="UP000054995"/>
    </source>
</evidence>
<evidence type="ECO:0000259" key="3">
    <source>
        <dbReference type="Pfam" id="PF17921"/>
    </source>
</evidence>
<dbReference type="PANTHER" id="PTHR37984:SF5">
    <property type="entry name" value="PROTEIN NYNRIN-LIKE"/>
    <property type="match status" value="1"/>
</dbReference>
<evidence type="ECO:0000256" key="1">
    <source>
        <dbReference type="ARBA" id="ARBA00012493"/>
    </source>
</evidence>
<accession>A0A0V1FSM3</accession>
<feature type="domain" description="Integrase zinc-binding" evidence="3">
    <location>
        <begin position="55"/>
        <end position="113"/>
    </location>
</feature>
<proteinExistence type="predicted"/>
<dbReference type="InterPro" id="IPR041588">
    <property type="entry name" value="Integrase_H2C2"/>
</dbReference>
<evidence type="ECO:0000256" key="2">
    <source>
        <dbReference type="SAM" id="MobiDB-lite"/>
    </source>
</evidence>